<comment type="caution">
    <text evidence="1">The sequence shown here is derived from an EMBL/GenBank/DDBJ whole genome shotgun (WGS) entry which is preliminary data.</text>
</comment>
<sequence length="187" mass="21205">MTQVKRQLLHRRRIESYGFLRDDGLWEVEATMQDLKAQDVYREYDGSLVPKDSPFHDMYVRLTLDDSFLIKDIEVSMDAFPFPGCGGAVPAFDVIKGTRIGAGWNRWLKQTFAGKSGCTHIMELLPVAATTAFQTMWQPLSEKYPQQVPIAIGKLVNTCQGWADDGPMVRKLVDEQVLTLPNEEHQS</sequence>
<dbReference type="InterPro" id="IPR021312">
    <property type="entry name" value="DUF2889"/>
</dbReference>
<keyword evidence="2" id="KW-1185">Reference proteome</keyword>
<protein>
    <submittedName>
        <fullName evidence="1">DUF2889 family protein</fullName>
    </submittedName>
</protein>
<name>A0A366D382_9GAMM</name>
<dbReference type="OrthoDB" id="6862397at2"/>
<organism evidence="1 2">
    <name type="scientific">Marinomonas aquiplantarum</name>
    <dbReference type="NCBI Taxonomy" id="491951"/>
    <lineage>
        <taxon>Bacteria</taxon>
        <taxon>Pseudomonadati</taxon>
        <taxon>Pseudomonadota</taxon>
        <taxon>Gammaproteobacteria</taxon>
        <taxon>Oceanospirillales</taxon>
        <taxon>Oceanospirillaceae</taxon>
        <taxon>Marinomonas</taxon>
    </lineage>
</organism>
<dbReference type="AlphaFoldDB" id="A0A366D382"/>
<dbReference type="EMBL" id="QNRF01000003">
    <property type="protein sequence ID" value="RBO83904.1"/>
    <property type="molecule type" value="Genomic_DNA"/>
</dbReference>
<dbReference type="RefSeq" id="WP_113873891.1">
    <property type="nucleotide sequence ID" value="NZ_QNRF01000003.1"/>
</dbReference>
<reference evidence="1 2" key="1">
    <citation type="submission" date="2018-06" db="EMBL/GenBank/DDBJ databases">
        <title>Genomic Encyclopedia of Type Strains, Phase III (KMG-III): the genomes of soil and plant-associated and newly described type strains.</title>
        <authorList>
            <person name="Whitman W."/>
        </authorList>
    </citation>
    <scope>NUCLEOTIDE SEQUENCE [LARGE SCALE GENOMIC DNA]</scope>
    <source>
        <strain evidence="1 2">CECT 7732</strain>
    </source>
</reference>
<dbReference type="Pfam" id="PF11136">
    <property type="entry name" value="DUF2889"/>
    <property type="match status" value="1"/>
</dbReference>
<accession>A0A366D382</accession>
<gene>
    <name evidence="1" type="ORF">DFP76_103178</name>
</gene>
<evidence type="ECO:0000313" key="2">
    <source>
        <dbReference type="Proteomes" id="UP000252086"/>
    </source>
</evidence>
<evidence type="ECO:0000313" key="1">
    <source>
        <dbReference type="EMBL" id="RBO83904.1"/>
    </source>
</evidence>
<proteinExistence type="predicted"/>
<dbReference type="Proteomes" id="UP000252086">
    <property type="component" value="Unassembled WGS sequence"/>
</dbReference>